<evidence type="ECO:0000313" key="3">
    <source>
        <dbReference type="Proteomes" id="UP000044602"/>
    </source>
</evidence>
<dbReference type="AlphaFoldDB" id="A0A0G4MRQ8"/>
<dbReference type="STRING" id="100787.A0A0G4MRQ8"/>
<dbReference type="Proteomes" id="UP000044602">
    <property type="component" value="Unassembled WGS sequence"/>
</dbReference>
<feature type="region of interest" description="Disordered" evidence="1">
    <location>
        <begin position="216"/>
        <end position="237"/>
    </location>
</feature>
<accession>A0A0G4MRQ8</accession>
<evidence type="ECO:0008006" key="4">
    <source>
        <dbReference type="Google" id="ProtNLM"/>
    </source>
</evidence>
<dbReference type="PANTHER" id="PTHR42912:SF83">
    <property type="entry name" value="METHYLTRANSFERASE TYPE 11 DOMAIN-CONTAINING PROTEIN"/>
    <property type="match status" value="1"/>
</dbReference>
<dbReference type="PANTHER" id="PTHR42912">
    <property type="entry name" value="METHYLTRANSFERASE"/>
    <property type="match status" value="1"/>
</dbReference>
<name>A0A0G4MRQ8_VERLO</name>
<sequence>MSSHDLLPTYAAVASAPSASASEFAIAASALNLHTACVQPTIEVISMVSVAEKLIKGIMAKMQNVIQTTFGNEDVSVLAQFETAVTSLGAPNDFLALEETAAALQAKQQLMYEGLYANDKALAVTVGTHLSSEQIEALRDTQLVTDLSSLSIDAPDVVAPSSPPLASQSALLSLGSSPPSSPRVRCHLDSTDDAVSRLGTLRRGLHYSRAFLGANESRRTAESSTTLASRPLSRRTHPRQNATIRLAPLADNLPEPSGYDTADAIFKARKYPLLAAGVVALGGGIYVSMMISSFAGEPSADLEASPTGRPPQFTRESARQFDSSLDASEEAMGIISLRKDIGRLAMGHVLEVALGTGRNLAFYDWSSIVPSQNNMAPEKPDAPQQAILSFTGVDISADMLGVAIDKLPMAVPGMIDMTPTVSARTTSSGGGWREFAYLGGKIRVAQCDIQGLLPPPEPTVCNDQKYDTVVQTFGLCSVSDPEKVLSNLASAVKLGTGRIILVEHGRGWWRLVNTLLDWSALAHYRKYGCWWNRDIVGIIESAAKLTPGLRIVRLERPFITQLGTTLSGNVFRRISLSSIHAKHIDHDKPKEFFKERRVAGTAHQVIYPSPDRRLDLDTSIAVPNEERINYDASIRLGFQSCLRKVFLNRVPPK</sequence>
<protein>
    <recommendedName>
        <fullName evidence="4">Methyltransferase type 11 domain-containing protein</fullName>
    </recommendedName>
</protein>
<dbReference type="EMBL" id="CVQH01024416">
    <property type="protein sequence ID" value="CRK36879.1"/>
    <property type="molecule type" value="Genomic_DNA"/>
</dbReference>
<dbReference type="InterPro" id="IPR050508">
    <property type="entry name" value="Methyltransf_Superfamily"/>
</dbReference>
<proteinExistence type="predicted"/>
<reference evidence="2 3" key="1">
    <citation type="submission" date="2015-05" db="EMBL/GenBank/DDBJ databases">
        <authorList>
            <person name="Wang D.B."/>
            <person name="Wang M."/>
        </authorList>
    </citation>
    <scope>NUCLEOTIDE SEQUENCE [LARGE SCALE GENOMIC DNA]</scope>
    <source>
        <strain evidence="2">VL1</strain>
    </source>
</reference>
<dbReference type="InterPro" id="IPR029063">
    <property type="entry name" value="SAM-dependent_MTases_sf"/>
</dbReference>
<gene>
    <name evidence="2" type="ORF">BN1708_007224</name>
</gene>
<dbReference type="Gene3D" id="3.40.50.150">
    <property type="entry name" value="Vaccinia Virus protein VP39"/>
    <property type="match status" value="1"/>
</dbReference>
<evidence type="ECO:0000313" key="2">
    <source>
        <dbReference type="EMBL" id="CRK36879.1"/>
    </source>
</evidence>
<dbReference type="GO" id="GO:0008168">
    <property type="term" value="F:methyltransferase activity"/>
    <property type="evidence" value="ECO:0007669"/>
    <property type="project" value="TreeGrafter"/>
</dbReference>
<organism evidence="2 3">
    <name type="scientific">Verticillium longisporum</name>
    <name type="common">Verticillium dahliae var. longisporum</name>
    <dbReference type="NCBI Taxonomy" id="100787"/>
    <lineage>
        <taxon>Eukaryota</taxon>
        <taxon>Fungi</taxon>
        <taxon>Dikarya</taxon>
        <taxon>Ascomycota</taxon>
        <taxon>Pezizomycotina</taxon>
        <taxon>Sordariomycetes</taxon>
        <taxon>Hypocreomycetidae</taxon>
        <taxon>Glomerellales</taxon>
        <taxon>Plectosphaerellaceae</taxon>
        <taxon>Verticillium</taxon>
    </lineage>
</organism>
<keyword evidence="3" id="KW-1185">Reference proteome</keyword>
<dbReference type="SUPFAM" id="SSF53335">
    <property type="entry name" value="S-adenosyl-L-methionine-dependent methyltransferases"/>
    <property type="match status" value="1"/>
</dbReference>
<evidence type="ECO:0000256" key="1">
    <source>
        <dbReference type="SAM" id="MobiDB-lite"/>
    </source>
</evidence>